<organism evidence="2 3">
    <name type="scientific">Prosthecobacter debontii</name>
    <dbReference type="NCBI Taxonomy" id="48467"/>
    <lineage>
        <taxon>Bacteria</taxon>
        <taxon>Pseudomonadati</taxon>
        <taxon>Verrucomicrobiota</taxon>
        <taxon>Verrucomicrobiia</taxon>
        <taxon>Verrucomicrobiales</taxon>
        <taxon>Verrucomicrobiaceae</taxon>
        <taxon>Prosthecobacter</taxon>
    </lineage>
</organism>
<evidence type="ECO:0000256" key="1">
    <source>
        <dbReference type="SAM" id="SignalP"/>
    </source>
</evidence>
<evidence type="ECO:0000313" key="3">
    <source>
        <dbReference type="Proteomes" id="UP000190774"/>
    </source>
</evidence>
<dbReference type="AlphaFoldDB" id="A0A1T4XLR9"/>
<sequence>MMRLFCLLSVTFLLGCGLSHGEDRYLAAGASASDREWRASDYRVLLKLIREKKVPLPYLSDPDGQKILRRFCALENLSFGRNRGLPLETRLQDFLTLHQGTAQMVTLYVGEVAEGRKGEAEMSLLLSFMLHTSALGIDLVDEFLPTLPKDDSSYETRMAGLVKMKSGLATVFAGAYTSIAEDEIYTDAQRSAILEAVSLTVPQFATVLGEETKKEMADKFGKLADRFQSSQDQENLQKITASLKK</sequence>
<gene>
    <name evidence="2" type="ORF">SAMN02745166_01646</name>
</gene>
<dbReference type="Proteomes" id="UP000190774">
    <property type="component" value="Unassembled WGS sequence"/>
</dbReference>
<dbReference type="OrthoDB" id="9855648at2"/>
<evidence type="ECO:0000313" key="2">
    <source>
        <dbReference type="EMBL" id="SKA90031.1"/>
    </source>
</evidence>
<accession>A0A1T4XLR9</accession>
<keyword evidence="3" id="KW-1185">Reference proteome</keyword>
<reference evidence="3" key="1">
    <citation type="submission" date="2017-02" db="EMBL/GenBank/DDBJ databases">
        <authorList>
            <person name="Varghese N."/>
            <person name="Submissions S."/>
        </authorList>
    </citation>
    <scope>NUCLEOTIDE SEQUENCE [LARGE SCALE GENOMIC DNA]</scope>
    <source>
        <strain evidence="3">ATCC 700200</strain>
    </source>
</reference>
<feature type="signal peptide" evidence="1">
    <location>
        <begin position="1"/>
        <end position="21"/>
    </location>
</feature>
<evidence type="ECO:0008006" key="4">
    <source>
        <dbReference type="Google" id="ProtNLM"/>
    </source>
</evidence>
<keyword evidence="1" id="KW-0732">Signal</keyword>
<protein>
    <recommendedName>
        <fullName evidence="4">Lipoprotein</fullName>
    </recommendedName>
</protein>
<dbReference type="PROSITE" id="PS51257">
    <property type="entry name" value="PROKAR_LIPOPROTEIN"/>
    <property type="match status" value="1"/>
</dbReference>
<name>A0A1T4XLR9_9BACT</name>
<proteinExistence type="predicted"/>
<dbReference type="EMBL" id="FUYE01000004">
    <property type="protein sequence ID" value="SKA90031.1"/>
    <property type="molecule type" value="Genomic_DNA"/>
</dbReference>
<dbReference type="RefSeq" id="WP_078812831.1">
    <property type="nucleotide sequence ID" value="NZ_FUYE01000004.1"/>
</dbReference>
<feature type="chain" id="PRO_5013069403" description="Lipoprotein" evidence="1">
    <location>
        <begin position="22"/>
        <end position="245"/>
    </location>
</feature>